<feature type="region of interest" description="Disordered" evidence="1">
    <location>
        <begin position="1"/>
        <end position="43"/>
    </location>
</feature>
<dbReference type="AlphaFoldDB" id="A0A1I7Z3Q3"/>
<keyword evidence="2" id="KW-1185">Reference proteome</keyword>
<dbReference type="WBParaSite" id="L893_g22615.t1">
    <property type="protein sequence ID" value="L893_g22615.t1"/>
    <property type="gene ID" value="L893_g22615"/>
</dbReference>
<evidence type="ECO:0000256" key="1">
    <source>
        <dbReference type="SAM" id="MobiDB-lite"/>
    </source>
</evidence>
<proteinExistence type="predicted"/>
<reference evidence="3" key="1">
    <citation type="submission" date="2016-11" db="UniProtKB">
        <authorList>
            <consortium name="WormBaseParasite"/>
        </authorList>
    </citation>
    <scope>IDENTIFICATION</scope>
</reference>
<protein>
    <submittedName>
        <fullName evidence="3">Uncharacterized protein</fullName>
    </submittedName>
</protein>
<organism evidence="2 3">
    <name type="scientific">Steinernema glaseri</name>
    <dbReference type="NCBI Taxonomy" id="37863"/>
    <lineage>
        <taxon>Eukaryota</taxon>
        <taxon>Metazoa</taxon>
        <taxon>Ecdysozoa</taxon>
        <taxon>Nematoda</taxon>
        <taxon>Chromadorea</taxon>
        <taxon>Rhabditida</taxon>
        <taxon>Tylenchina</taxon>
        <taxon>Panagrolaimomorpha</taxon>
        <taxon>Strongyloidoidea</taxon>
        <taxon>Steinernematidae</taxon>
        <taxon>Steinernema</taxon>
    </lineage>
</organism>
<evidence type="ECO:0000313" key="3">
    <source>
        <dbReference type="WBParaSite" id="L893_g22615.t1"/>
    </source>
</evidence>
<dbReference type="Proteomes" id="UP000095287">
    <property type="component" value="Unplaced"/>
</dbReference>
<evidence type="ECO:0000313" key="2">
    <source>
        <dbReference type="Proteomes" id="UP000095287"/>
    </source>
</evidence>
<accession>A0A1I7Z3Q3</accession>
<feature type="compositionally biased region" description="Polar residues" evidence="1">
    <location>
        <begin position="1"/>
        <end position="19"/>
    </location>
</feature>
<name>A0A1I7Z3Q3_9BILA</name>
<sequence length="81" mass="8692">MSIQNIPKRPNTSKASTASRADKGSILRASPGCSESLDVSPGQPSLENTFGRLPCLIEHHYDSALLATGFNLCGVWYAKEV</sequence>